<dbReference type="InterPro" id="IPR001680">
    <property type="entry name" value="WD40_rpt"/>
</dbReference>
<dbReference type="Pfam" id="PF00400">
    <property type="entry name" value="WD40"/>
    <property type="match status" value="5"/>
</dbReference>
<evidence type="ECO:0000256" key="3">
    <source>
        <dbReference type="ARBA" id="ARBA00022737"/>
    </source>
</evidence>
<dbReference type="InterPro" id="IPR001810">
    <property type="entry name" value="F-box_dom"/>
</dbReference>
<dbReference type="InterPro" id="IPR036047">
    <property type="entry name" value="F-box-like_dom_sf"/>
</dbReference>
<dbReference type="GO" id="GO:0005634">
    <property type="term" value="C:nucleus"/>
    <property type="evidence" value="ECO:0007669"/>
    <property type="project" value="TreeGrafter"/>
</dbReference>
<dbReference type="SUPFAM" id="SSF50978">
    <property type="entry name" value="WD40 repeat-like"/>
    <property type="match status" value="1"/>
</dbReference>
<keyword evidence="2 4" id="KW-0853">WD repeat</keyword>
<dbReference type="PRINTS" id="PR00320">
    <property type="entry name" value="GPROTEINBRPT"/>
</dbReference>
<feature type="repeat" description="WD" evidence="4">
    <location>
        <begin position="301"/>
        <end position="342"/>
    </location>
</feature>
<protein>
    <recommendedName>
        <fullName evidence="6">F-box domain-containing protein</fullName>
    </recommendedName>
</protein>
<feature type="repeat" description="WD" evidence="4">
    <location>
        <begin position="383"/>
        <end position="422"/>
    </location>
</feature>
<dbReference type="PROSITE" id="PS50294">
    <property type="entry name" value="WD_REPEATS_REGION"/>
    <property type="match status" value="3"/>
</dbReference>
<dbReference type="PANTHER" id="PTHR19849">
    <property type="entry name" value="PHOSPHOLIPASE A-2-ACTIVATING PROTEIN"/>
    <property type="match status" value="1"/>
</dbReference>
<evidence type="ECO:0000256" key="4">
    <source>
        <dbReference type="PROSITE-ProRule" id="PRU00221"/>
    </source>
</evidence>
<feature type="compositionally biased region" description="Pro residues" evidence="5">
    <location>
        <begin position="17"/>
        <end position="32"/>
    </location>
</feature>
<evidence type="ECO:0000313" key="8">
    <source>
        <dbReference type="Proteomes" id="UP000249056"/>
    </source>
</evidence>
<dbReference type="PROSITE" id="PS00678">
    <property type="entry name" value="WD_REPEATS_1"/>
    <property type="match status" value="3"/>
</dbReference>
<name>A0A395IV63_9HELO</name>
<proteinExistence type="inferred from homology"/>
<dbReference type="Proteomes" id="UP000249056">
    <property type="component" value="Unassembled WGS sequence"/>
</dbReference>
<comment type="caution">
    <text evidence="7">The sequence shown here is derived from an EMBL/GenBank/DDBJ whole genome shotgun (WGS) entry which is preliminary data.</text>
</comment>
<dbReference type="Pfam" id="PF12937">
    <property type="entry name" value="F-box-like"/>
    <property type="match status" value="1"/>
</dbReference>
<dbReference type="Gene3D" id="1.20.1280.50">
    <property type="match status" value="1"/>
</dbReference>
<evidence type="ECO:0000256" key="5">
    <source>
        <dbReference type="SAM" id="MobiDB-lite"/>
    </source>
</evidence>
<dbReference type="GO" id="GO:0043130">
    <property type="term" value="F:ubiquitin binding"/>
    <property type="evidence" value="ECO:0007669"/>
    <property type="project" value="TreeGrafter"/>
</dbReference>
<dbReference type="SMART" id="SM00256">
    <property type="entry name" value="FBOX"/>
    <property type="match status" value="1"/>
</dbReference>
<dbReference type="OrthoDB" id="190105at2759"/>
<feature type="repeat" description="WD" evidence="4">
    <location>
        <begin position="343"/>
        <end position="382"/>
    </location>
</feature>
<dbReference type="GO" id="GO:0010992">
    <property type="term" value="P:ubiquitin recycling"/>
    <property type="evidence" value="ECO:0007669"/>
    <property type="project" value="TreeGrafter"/>
</dbReference>
<keyword evidence="8" id="KW-1185">Reference proteome</keyword>
<sequence length="535" mass="57955">MTTPSADLQSPTHSSHDPPPPPTPAASPGPDHPQPDWSAASENPLLKKDPFTSLPDEICLRVLSCIDDPKVLARASQVSKRWKDLLSDDVTWMKLLHAALQAGESLSIAQSFPGISAALQYAPGSSKSFDSATASGALKRPKIRSYKSHFKQRYLVETAWRTGGQNIARHITQDQGVVTSLHLTPKYIVVALDNAKIHVFNTDGNAQKTLTGHVMGVWAMVPWEDTLVSGGCDRDVRVWDMATGESLHTLRGHTSTVRCLKMSDANTAISGSRDTTLRIWDIKSGLCKNVLVGHQASVRCLEIKGDIVVSGSYDTTARRIATGSLDTSVRIWDPENGSCQAILQGHTSLVGQLQMRGNTLVTGGSDGSVRVWSLEKMAPIHRLAAHDNSVTSLQFDDTRVVSGGSDGRVKVWDLKTGQLVRELTAPAEAVWRVAFEEEKCVVMASRASRTIMEVWSFSPPEDVLYEKAYAQSTPVTGPARPLSAIEYRSGSQGQAMQAIVNHEATYAPGDIEMTDAGPSTAPPQTTGPTFFHEDD</sequence>
<feature type="domain" description="F-box" evidence="6">
    <location>
        <begin position="48"/>
        <end position="95"/>
    </location>
</feature>
<dbReference type="GO" id="GO:0043161">
    <property type="term" value="P:proteasome-mediated ubiquitin-dependent protein catabolic process"/>
    <property type="evidence" value="ECO:0007669"/>
    <property type="project" value="TreeGrafter"/>
</dbReference>
<dbReference type="PANTHER" id="PTHR19849:SF1">
    <property type="entry name" value="F-BOX_WD REPEAT-CONTAINING PROTEIN 7"/>
    <property type="match status" value="1"/>
</dbReference>
<gene>
    <name evidence="7" type="ORF">DID88_002083</name>
</gene>
<dbReference type="InterPro" id="IPR036322">
    <property type="entry name" value="WD40_repeat_dom_sf"/>
</dbReference>
<feature type="region of interest" description="Disordered" evidence="5">
    <location>
        <begin position="513"/>
        <end position="535"/>
    </location>
</feature>
<dbReference type="Gene3D" id="2.130.10.10">
    <property type="entry name" value="YVTN repeat-like/Quinoprotein amine dehydrogenase"/>
    <property type="match status" value="2"/>
</dbReference>
<dbReference type="InterPro" id="IPR020472">
    <property type="entry name" value="WD40_PAC1"/>
</dbReference>
<dbReference type="GO" id="GO:0005737">
    <property type="term" value="C:cytoplasm"/>
    <property type="evidence" value="ECO:0007669"/>
    <property type="project" value="TreeGrafter"/>
</dbReference>
<reference evidence="7 8" key="1">
    <citation type="submission" date="2018-06" db="EMBL/GenBank/DDBJ databases">
        <title>Genome Sequence of the Brown Rot Fungal Pathogen Monilinia fructigena.</title>
        <authorList>
            <person name="Landi L."/>
            <person name="De Miccolis Angelini R.M."/>
            <person name="Pollastro S."/>
            <person name="Abate D."/>
            <person name="Faretra F."/>
            <person name="Romanazzi G."/>
        </authorList>
    </citation>
    <scope>NUCLEOTIDE SEQUENCE [LARGE SCALE GENOMIC DNA]</scope>
    <source>
        <strain evidence="7 8">Mfrg269</strain>
    </source>
</reference>
<evidence type="ECO:0000256" key="1">
    <source>
        <dbReference type="ARBA" id="ARBA00007968"/>
    </source>
</evidence>
<dbReference type="CDD" id="cd00200">
    <property type="entry name" value="WD40"/>
    <property type="match status" value="1"/>
</dbReference>
<comment type="similarity">
    <text evidence="1">Belongs to the WD repeat MET30/SCONB/SCON-2 family.</text>
</comment>
<organism evidence="7 8">
    <name type="scientific">Monilinia fructigena</name>
    <dbReference type="NCBI Taxonomy" id="38457"/>
    <lineage>
        <taxon>Eukaryota</taxon>
        <taxon>Fungi</taxon>
        <taxon>Dikarya</taxon>
        <taxon>Ascomycota</taxon>
        <taxon>Pezizomycotina</taxon>
        <taxon>Leotiomycetes</taxon>
        <taxon>Helotiales</taxon>
        <taxon>Sclerotiniaceae</taxon>
        <taxon>Monilinia</taxon>
    </lineage>
</organism>
<feature type="repeat" description="WD" evidence="4">
    <location>
        <begin position="210"/>
        <end position="249"/>
    </location>
</feature>
<dbReference type="PROSITE" id="PS50082">
    <property type="entry name" value="WD_REPEATS_2"/>
    <property type="match status" value="5"/>
</dbReference>
<dbReference type="EMBL" id="QKRW01000015">
    <property type="protein sequence ID" value="RAL64190.1"/>
    <property type="molecule type" value="Genomic_DNA"/>
</dbReference>
<dbReference type="InterPro" id="IPR015943">
    <property type="entry name" value="WD40/YVTN_repeat-like_dom_sf"/>
</dbReference>
<accession>A0A395IV63</accession>
<evidence type="ECO:0000256" key="2">
    <source>
        <dbReference type="ARBA" id="ARBA00022574"/>
    </source>
</evidence>
<feature type="repeat" description="WD" evidence="4">
    <location>
        <begin position="250"/>
        <end position="290"/>
    </location>
</feature>
<evidence type="ECO:0000259" key="6">
    <source>
        <dbReference type="PROSITE" id="PS50181"/>
    </source>
</evidence>
<dbReference type="PROSITE" id="PS50181">
    <property type="entry name" value="FBOX"/>
    <property type="match status" value="1"/>
</dbReference>
<feature type="region of interest" description="Disordered" evidence="5">
    <location>
        <begin position="1"/>
        <end position="48"/>
    </location>
</feature>
<evidence type="ECO:0000313" key="7">
    <source>
        <dbReference type="EMBL" id="RAL64190.1"/>
    </source>
</evidence>
<dbReference type="SUPFAM" id="SSF81383">
    <property type="entry name" value="F-box domain"/>
    <property type="match status" value="1"/>
</dbReference>
<dbReference type="AlphaFoldDB" id="A0A395IV63"/>
<dbReference type="SMART" id="SM00320">
    <property type="entry name" value="WD40"/>
    <property type="match status" value="7"/>
</dbReference>
<dbReference type="InterPro" id="IPR019775">
    <property type="entry name" value="WD40_repeat_CS"/>
</dbReference>
<keyword evidence="3" id="KW-0677">Repeat</keyword>